<dbReference type="AlphaFoldDB" id="A0A1S0UDD7"/>
<dbReference type="InParanoid" id="A0A1S0UDD7"/>
<sequence length="106" mass="12741">MVGRLPTTRISHNRLLRLDISKRNYESGRFKTIPGSNKRRLPKVHQQSHSNNKQQISRKLVATRTSKFDMRAFDRRVTLTWIRFGNTEQAYFGYHFGYWYRQLPIL</sequence>
<reference evidence="2" key="1">
    <citation type="submission" date="2012-04" db="EMBL/GenBank/DDBJ databases">
        <title>The Genome Sequence of Loa loa.</title>
        <authorList>
            <consortium name="The Broad Institute Genome Sequencing Platform"/>
            <consortium name="Broad Institute Genome Sequencing Center for Infectious Disease"/>
            <person name="Nutman T.B."/>
            <person name="Fink D.L."/>
            <person name="Russ C."/>
            <person name="Young S."/>
            <person name="Zeng Q."/>
            <person name="Gargeya S."/>
            <person name="Alvarado L."/>
            <person name="Berlin A."/>
            <person name="Chapman S.B."/>
            <person name="Chen Z."/>
            <person name="Freedman E."/>
            <person name="Gellesch M."/>
            <person name="Goldberg J."/>
            <person name="Griggs A."/>
            <person name="Gujja S."/>
            <person name="Heilman E.R."/>
            <person name="Heiman D."/>
            <person name="Howarth C."/>
            <person name="Mehta T."/>
            <person name="Neiman D."/>
            <person name="Pearson M."/>
            <person name="Roberts A."/>
            <person name="Saif S."/>
            <person name="Shea T."/>
            <person name="Shenoy N."/>
            <person name="Sisk P."/>
            <person name="Stolte C."/>
            <person name="Sykes S."/>
            <person name="White J."/>
            <person name="Yandava C."/>
            <person name="Haas B."/>
            <person name="Henn M.R."/>
            <person name="Nusbaum C."/>
            <person name="Birren B."/>
        </authorList>
    </citation>
    <scope>NUCLEOTIDE SEQUENCE [LARGE SCALE GENOMIC DNA]</scope>
</reference>
<dbReference type="CTD" id="31252293"/>
<name>A0A1S0UDD7_LOALO</name>
<proteinExistence type="predicted"/>
<dbReference type="GeneID" id="31252293"/>
<evidence type="ECO:0000313" key="2">
    <source>
        <dbReference type="EMBL" id="EJD73378.1"/>
    </source>
</evidence>
<dbReference type="EMBL" id="JH715085">
    <property type="protein sequence ID" value="EJD73378.1"/>
    <property type="molecule type" value="Genomic_DNA"/>
</dbReference>
<accession>A0A1S0UDD7</accession>
<feature type="compositionally biased region" description="Polar residues" evidence="1">
    <location>
        <begin position="45"/>
        <end position="57"/>
    </location>
</feature>
<dbReference type="KEGG" id="loa:LOAG_19199"/>
<protein>
    <submittedName>
        <fullName evidence="2">Uncharacterized protein</fullName>
    </submittedName>
</protein>
<organism evidence="2">
    <name type="scientific">Loa loa</name>
    <name type="common">Eye worm</name>
    <name type="synonym">Filaria loa</name>
    <dbReference type="NCBI Taxonomy" id="7209"/>
    <lineage>
        <taxon>Eukaryota</taxon>
        <taxon>Metazoa</taxon>
        <taxon>Ecdysozoa</taxon>
        <taxon>Nematoda</taxon>
        <taxon>Chromadorea</taxon>
        <taxon>Rhabditida</taxon>
        <taxon>Spirurina</taxon>
        <taxon>Spiruromorpha</taxon>
        <taxon>Filarioidea</taxon>
        <taxon>Onchocercidae</taxon>
        <taxon>Loa</taxon>
    </lineage>
</organism>
<feature type="region of interest" description="Disordered" evidence="1">
    <location>
        <begin position="29"/>
        <end position="58"/>
    </location>
</feature>
<gene>
    <name evidence="2" type="ORF">LOAG_19199</name>
</gene>
<evidence type="ECO:0000256" key="1">
    <source>
        <dbReference type="SAM" id="MobiDB-lite"/>
    </source>
</evidence>
<dbReference type="RefSeq" id="XP_020304340.1">
    <property type="nucleotide sequence ID" value="XM_020451852.1"/>
</dbReference>